<organism evidence="2 3">
    <name type="scientific">Tripterygium wilfordii</name>
    <name type="common">Thunder God vine</name>
    <dbReference type="NCBI Taxonomy" id="458696"/>
    <lineage>
        <taxon>Eukaryota</taxon>
        <taxon>Viridiplantae</taxon>
        <taxon>Streptophyta</taxon>
        <taxon>Embryophyta</taxon>
        <taxon>Tracheophyta</taxon>
        <taxon>Spermatophyta</taxon>
        <taxon>Magnoliopsida</taxon>
        <taxon>eudicotyledons</taxon>
        <taxon>Gunneridae</taxon>
        <taxon>Pentapetalae</taxon>
        <taxon>rosids</taxon>
        <taxon>fabids</taxon>
        <taxon>Celastrales</taxon>
        <taxon>Celastraceae</taxon>
        <taxon>Tripterygium</taxon>
    </lineage>
</organism>
<protein>
    <submittedName>
        <fullName evidence="2">Uncharacterized protein</fullName>
    </submittedName>
</protein>
<evidence type="ECO:0000313" key="2">
    <source>
        <dbReference type="EMBL" id="KAF5740736.1"/>
    </source>
</evidence>
<evidence type="ECO:0000256" key="1">
    <source>
        <dbReference type="SAM" id="Phobius"/>
    </source>
</evidence>
<dbReference type="InParanoid" id="A0A7J7D3U3"/>
<accession>A0A7J7D3U3</accession>
<keyword evidence="1" id="KW-0812">Transmembrane</keyword>
<reference evidence="2 3" key="1">
    <citation type="journal article" date="2020" name="Nat. Commun.">
        <title>Genome of Tripterygium wilfordii and identification of cytochrome P450 involved in triptolide biosynthesis.</title>
        <authorList>
            <person name="Tu L."/>
            <person name="Su P."/>
            <person name="Zhang Z."/>
            <person name="Gao L."/>
            <person name="Wang J."/>
            <person name="Hu T."/>
            <person name="Zhou J."/>
            <person name="Zhang Y."/>
            <person name="Zhao Y."/>
            <person name="Liu Y."/>
            <person name="Song Y."/>
            <person name="Tong Y."/>
            <person name="Lu Y."/>
            <person name="Yang J."/>
            <person name="Xu C."/>
            <person name="Jia M."/>
            <person name="Peters R.J."/>
            <person name="Huang L."/>
            <person name="Gao W."/>
        </authorList>
    </citation>
    <scope>NUCLEOTIDE SEQUENCE [LARGE SCALE GENOMIC DNA]</scope>
    <source>
        <strain evidence="3">cv. XIE 37</strain>
        <tissue evidence="2">Leaf</tissue>
    </source>
</reference>
<dbReference type="Proteomes" id="UP000593562">
    <property type="component" value="Unassembled WGS sequence"/>
</dbReference>
<gene>
    <name evidence="2" type="ORF">HS088_TW11G00814</name>
</gene>
<proteinExistence type="predicted"/>
<keyword evidence="1" id="KW-1133">Transmembrane helix</keyword>
<dbReference type="EMBL" id="JAAARO010000011">
    <property type="protein sequence ID" value="KAF5740736.1"/>
    <property type="molecule type" value="Genomic_DNA"/>
</dbReference>
<feature type="transmembrane region" description="Helical" evidence="1">
    <location>
        <begin position="35"/>
        <end position="68"/>
    </location>
</feature>
<sequence>MRNPLELNIVLLQLGVHMNCSQKDPQLPFNRLFLLYLWVLTCPGCICPCMIFSYISLLIMLAGFYPSFLDQKLRANMKFFSFKLLTTLHMRKTLDGVSVCQILEA</sequence>
<name>A0A7J7D3U3_TRIWF</name>
<evidence type="ECO:0000313" key="3">
    <source>
        <dbReference type="Proteomes" id="UP000593562"/>
    </source>
</evidence>
<keyword evidence="1" id="KW-0472">Membrane</keyword>
<comment type="caution">
    <text evidence="2">The sequence shown here is derived from an EMBL/GenBank/DDBJ whole genome shotgun (WGS) entry which is preliminary data.</text>
</comment>
<keyword evidence="3" id="KW-1185">Reference proteome</keyword>
<dbReference type="AlphaFoldDB" id="A0A7J7D3U3"/>